<reference evidence="13 14" key="1">
    <citation type="journal article" date="2020" name="G3 (Bethesda)">
        <title>Improved Reference Genome for Cyclotella cryptica CCMP332, a Model for Cell Wall Morphogenesis, Salinity Adaptation, and Lipid Production in Diatoms (Bacillariophyta).</title>
        <authorList>
            <person name="Roberts W.R."/>
            <person name="Downey K.M."/>
            <person name="Ruck E.C."/>
            <person name="Traller J.C."/>
            <person name="Alverson A.J."/>
        </authorList>
    </citation>
    <scope>NUCLEOTIDE SEQUENCE [LARGE SCALE GENOMIC DNA]</scope>
    <source>
        <strain evidence="13 14">CCMP332</strain>
    </source>
</reference>
<evidence type="ECO:0000256" key="2">
    <source>
        <dbReference type="ARBA" id="ARBA00009508"/>
    </source>
</evidence>
<evidence type="ECO:0000256" key="7">
    <source>
        <dbReference type="ARBA" id="ARBA00022982"/>
    </source>
</evidence>
<dbReference type="InterPro" id="IPR033034">
    <property type="entry name" value="NDUFB9"/>
</dbReference>
<keyword evidence="14" id="KW-1185">Reference proteome</keyword>
<comment type="subcellular location">
    <subcellularLocation>
        <location evidence="1">Mitochondrion inner membrane</location>
        <topology evidence="1">Peripheral membrane protein</topology>
        <orientation evidence="1">Matrix side</orientation>
    </subcellularLocation>
</comment>
<keyword evidence="6" id="KW-0999">Mitochondrion inner membrane</keyword>
<proteinExistence type="inferred from homology"/>
<protein>
    <recommendedName>
        <fullName evidence="3">NADH dehydrogenase [ubiquinone] 1 beta subcomplex subunit 9</fullName>
    </recommendedName>
    <alternativeName>
        <fullName evidence="11">Complex I-B22</fullName>
    </alternativeName>
    <alternativeName>
        <fullName evidence="12">NADH-ubiquinone oxidoreductase B22 subunit</fullName>
    </alternativeName>
</protein>
<evidence type="ECO:0000256" key="10">
    <source>
        <dbReference type="ARBA" id="ARBA00023136"/>
    </source>
</evidence>
<keyword evidence="9" id="KW-0496">Mitochondrion</keyword>
<evidence type="ECO:0000256" key="4">
    <source>
        <dbReference type="ARBA" id="ARBA00022448"/>
    </source>
</evidence>
<evidence type="ECO:0000256" key="11">
    <source>
        <dbReference type="ARBA" id="ARBA00030192"/>
    </source>
</evidence>
<comment type="similarity">
    <text evidence="2">Belongs to the complex I LYR family.</text>
</comment>
<name>A0ABD3Q8R8_9STRA</name>
<dbReference type="AlphaFoldDB" id="A0ABD3Q8R8"/>
<keyword evidence="10" id="KW-0472">Membrane</keyword>
<dbReference type="PANTHER" id="PTHR12868">
    <property type="entry name" value="NADH-UBIQUINONE OXIDOREDUCTASE B22 SUBUNIT"/>
    <property type="match status" value="1"/>
</dbReference>
<accession>A0ABD3Q8R8</accession>
<dbReference type="EMBL" id="JABMIG020000060">
    <property type="protein sequence ID" value="KAL3796760.1"/>
    <property type="molecule type" value="Genomic_DNA"/>
</dbReference>
<dbReference type="GO" id="GO:0005743">
    <property type="term" value="C:mitochondrial inner membrane"/>
    <property type="evidence" value="ECO:0007669"/>
    <property type="project" value="UniProtKB-SubCell"/>
</dbReference>
<evidence type="ECO:0000256" key="12">
    <source>
        <dbReference type="ARBA" id="ARBA00032528"/>
    </source>
</evidence>
<sequence>MNAAIREAANQARQKPVKLTHNQEVSKIPCFIVDGVLCRWVLRASMSIVDFEFDMGDALIKRCDVARLYRKALKTLSSWTIDREIFIEEATNLRARFDAERGVSNAKAIRLLKEGKAELFENTHPDPYCVPFMPGGSLFMRNPPLPLEICFPDGNYPADAPKYTLNPDMSICRPETGKNAVGSVLVDFGKKNME</sequence>
<dbReference type="PANTHER" id="PTHR12868:SF0">
    <property type="entry name" value="NADH DEHYDROGENASE [UBIQUINONE] 1 BETA SUBCOMPLEX SUBUNIT 9"/>
    <property type="match status" value="1"/>
</dbReference>
<comment type="caution">
    <text evidence="13">The sequence shown here is derived from an EMBL/GenBank/DDBJ whole genome shotgun (WGS) entry which is preliminary data.</text>
</comment>
<evidence type="ECO:0000256" key="9">
    <source>
        <dbReference type="ARBA" id="ARBA00023128"/>
    </source>
</evidence>
<evidence type="ECO:0000313" key="14">
    <source>
        <dbReference type="Proteomes" id="UP001516023"/>
    </source>
</evidence>
<evidence type="ECO:0000256" key="1">
    <source>
        <dbReference type="ARBA" id="ARBA00004443"/>
    </source>
</evidence>
<keyword evidence="5" id="KW-0679">Respiratory chain</keyword>
<keyword evidence="4" id="KW-0813">Transport</keyword>
<dbReference type="InterPro" id="IPR045292">
    <property type="entry name" value="Complex1_LYR_NDUFB9_LYRM3"/>
</dbReference>
<keyword evidence="7" id="KW-0249">Electron transport</keyword>
<dbReference type="Proteomes" id="UP001516023">
    <property type="component" value="Unassembled WGS sequence"/>
</dbReference>
<dbReference type="CDD" id="cd20263">
    <property type="entry name" value="Complex1_LYR_NDUFB9_LYRM3"/>
    <property type="match status" value="1"/>
</dbReference>
<evidence type="ECO:0000256" key="3">
    <source>
        <dbReference type="ARBA" id="ARBA00018684"/>
    </source>
</evidence>
<evidence type="ECO:0000256" key="5">
    <source>
        <dbReference type="ARBA" id="ARBA00022660"/>
    </source>
</evidence>
<evidence type="ECO:0000313" key="13">
    <source>
        <dbReference type="EMBL" id="KAL3796760.1"/>
    </source>
</evidence>
<keyword evidence="8" id="KW-0007">Acetylation</keyword>
<evidence type="ECO:0000256" key="8">
    <source>
        <dbReference type="ARBA" id="ARBA00022990"/>
    </source>
</evidence>
<evidence type="ECO:0000256" key="6">
    <source>
        <dbReference type="ARBA" id="ARBA00022792"/>
    </source>
</evidence>
<organism evidence="13 14">
    <name type="scientific">Cyclotella cryptica</name>
    <dbReference type="NCBI Taxonomy" id="29204"/>
    <lineage>
        <taxon>Eukaryota</taxon>
        <taxon>Sar</taxon>
        <taxon>Stramenopiles</taxon>
        <taxon>Ochrophyta</taxon>
        <taxon>Bacillariophyta</taxon>
        <taxon>Coscinodiscophyceae</taxon>
        <taxon>Thalassiosirophycidae</taxon>
        <taxon>Stephanodiscales</taxon>
        <taxon>Stephanodiscaceae</taxon>
        <taxon>Cyclotella</taxon>
    </lineage>
</organism>
<gene>
    <name evidence="13" type="ORF">HJC23_010907</name>
</gene>